<reference evidence="3" key="2">
    <citation type="submission" date="2025-08" db="UniProtKB">
        <authorList>
            <consortium name="RefSeq"/>
        </authorList>
    </citation>
    <scope>IDENTIFICATION</scope>
</reference>
<dbReference type="RefSeq" id="XP_039124616.1">
    <property type="nucleotide sequence ID" value="XM_039268682.1"/>
</dbReference>
<organism evidence="2 3">
    <name type="scientific">Dioscorea cayennensis subsp. rotundata</name>
    <name type="common">White Guinea yam</name>
    <name type="synonym">Dioscorea rotundata</name>
    <dbReference type="NCBI Taxonomy" id="55577"/>
    <lineage>
        <taxon>Eukaryota</taxon>
        <taxon>Viridiplantae</taxon>
        <taxon>Streptophyta</taxon>
        <taxon>Embryophyta</taxon>
        <taxon>Tracheophyta</taxon>
        <taxon>Spermatophyta</taxon>
        <taxon>Magnoliopsida</taxon>
        <taxon>Liliopsida</taxon>
        <taxon>Dioscoreales</taxon>
        <taxon>Dioscoreaceae</taxon>
        <taxon>Dioscorea</taxon>
    </lineage>
</organism>
<dbReference type="Proteomes" id="UP001515500">
    <property type="component" value="Chromosome 1"/>
</dbReference>
<evidence type="ECO:0000256" key="1">
    <source>
        <dbReference type="SAM" id="MobiDB-lite"/>
    </source>
</evidence>
<dbReference type="PANTHER" id="PTHR35998:SF1">
    <property type="entry name" value="OS02G0127900 PROTEIN"/>
    <property type="match status" value="1"/>
</dbReference>
<dbReference type="PANTHER" id="PTHR35998">
    <property type="entry name" value="OS02G0127900 PROTEIN"/>
    <property type="match status" value="1"/>
</dbReference>
<gene>
    <name evidence="3" type="primary">LOC120261022</name>
</gene>
<proteinExistence type="predicted"/>
<accession>A0AB40BBD4</accession>
<sequence length="189" mass="22253">MVLWELTVATAYFLGLKRTYKLALRIQRRLVGPNHPNIRLFLYRRTRSVFDMAVKVHKNVQERDLELGRSIGSRILRWLDRMKPSAQIRPPKSILDTSTNSDKAKHMMNSAEPPQQTSRLDIKTKEQESNNRLNFTPLINMQKKITPMTTTMIQQPIRPASMSDQYRRISYKMPGVFRKDIALWMMHNQ</sequence>
<reference evidence="2" key="1">
    <citation type="submission" date="2025-05" db="UniProtKB">
        <authorList>
            <consortium name="RefSeq"/>
        </authorList>
    </citation>
    <scope>NUCLEOTIDE SEQUENCE [LARGE SCALE GENOMIC DNA]</scope>
</reference>
<keyword evidence="2" id="KW-1185">Reference proteome</keyword>
<protein>
    <submittedName>
        <fullName evidence="3">Uncharacterized protein LOC120261022</fullName>
    </submittedName>
</protein>
<name>A0AB40BBD4_DIOCR</name>
<dbReference type="AlphaFoldDB" id="A0AB40BBD4"/>
<evidence type="ECO:0000313" key="3">
    <source>
        <dbReference type="RefSeq" id="XP_039124616.1"/>
    </source>
</evidence>
<feature type="region of interest" description="Disordered" evidence="1">
    <location>
        <begin position="89"/>
        <end position="120"/>
    </location>
</feature>
<evidence type="ECO:0000313" key="2">
    <source>
        <dbReference type="Proteomes" id="UP001515500"/>
    </source>
</evidence>
<dbReference type="GeneID" id="120261022"/>